<dbReference type="PANTHER" id="PTHR44936:SF9">
    <property type="entry name" value="SENSOR PROTEIN CREC"/>
    <property type="match status" value="1"/>
</dbReference>
<dbReference type="Gene3D" id="3.30.565.10">
    <property type="entry name" value="Histidine kinase-like ATPase, C-terminal domain"/>
    <property type="match status" value="1"/>
</dbReference>
<dbReference type="Proteomes" id="UP000469385">
    <property type="component" value="Unassembled WGS sequence"/>
</dbReference>
<dbReference type="InterPro" id="IPR050980">
    <property type="entry name" value="2C_sensor_his_kinase"/>
</dbReference>
<keyword evidence="6" id="KW-0902">Two-component regulatory system</keyword>
<comment type="catalytic activity">
    <reaction evidence="1">
        <text>ATP + protein L-histidine = ADP + protein N-phospho-L-histidine.</text>
        <dbReference type="EC" id="2.7.13.3"/>
    </reaction>
</comment>
<dbReference type="AlphaFoldDB" id="A0A6N8IW77"/>
<dbReference type="GO" id="GO:0004673">
    <property type="term" value="F:protein histidine kinase activity"/>
    <property type="evidence" value="ECO:0007669"/>
    <property type="project" value="UniProtKB-EC"/>
</dbReference>
<keyword evidence="5 8" id="KW-0418">Kinase</keyword>
<feature type="domain" description="Histidine kinase" evidence="7">
    <location>
        <begin position="164"/>
        <end position="374"/>
    </location>
</feature>
<dbReference type="InterPro" id="IPR003594">
    <property type="entry name" value="HATPase_dom"/>
</dbReference>
<evidence type="ECO:0000256" key="6">
    <source>
        <dbReference type="ARBA" id="ARBA00023012"/>
    </source>
</evidence>
<dbReference type="PANTHER" id="PTHR44936">
    <property type="entry name" value="SENSOR PROTEIN CREC"/>
    <property type="match status" value="1"/>
</dbReference>
<evidence type="ECO:0000313" key="8">
    <source>
        <dbReference type="EMBL" id="MVQ31087.1"/>
    </source>
</evidence>
<dbReference type="EMBL" id="WSEL01000009">
    <property type="protein sequence ID" value="MVQ31087.1"/>
    <property type="molecule type" value="Genomic_DNA"/>
</dbReference>
<proteinExistence type="predicted"/>
<dbReference type="RefSeq" id="WP_157399178.1">
    <property type="nucleotide sequence ID" value="NZ_WSEL01000009.1"/>
</dbReference>
<keyword evidence="9" id="KW-1185">Reference proteome</keyword>
<evidence type="ECO:0000256" key="3">
    <source>
        <dbReference type="ARBA" id="ARBA00022553"/>
    </source>
</evidence>
<dbReference type="PROSITE" id="PS50109">
    <property type="entry name" value="HIS_KIN"/>
    <property type="match status" value="1"/>
</dbReference>
<keyword evidence="3" id="KW-0597">Phosphoprotein</keyword>
<evidence type="ECO:0000256" key="4">
    <source>
        <dbReference type="ARBA" id="ARBA00022679"/>
    </source>
</evidence>
<evidence type="ECO:0000256" key="2">
    <source>
        <dbReference type="ARBA" id="ARBA00012438"/>
    </source>
</evidence>
<evidence type="ECO:0000256" key="5">
    <source>
        <dbReference type="ARBA" id="ARBA00022777"/>
    </source>
</evidence>
<dbReference type="SUPFAM" id="SSF55874">
    <property type="entry name" value="ATPase domain of HSP90 chaperone/DNA topoisomerase II/histidine kinase"/>
    <property type="match status" value="1"/>
</dbReference>
<name>A0A6N8IW77_9BURK</name>
<keyword evidence="4" id="KW-0808">Transferase</keyword>
<comment type="caution">
    <text evidence="8">The sequence shown here is derived from an EMBL/GenBank/DDBJ whole genome shotgun (WGS) entry which is preliminary data.</text>
</comment>
<evidence type="ECO:0000313" key="9">
    <source>
        <dbReference type="Proteomes" id="UP000469385"/>
    </source>
</evidence>
<evidence type="ECO:0000256" key="1">
    <source>
        <dbReference type="ARBA" id="ARBA00000085"/>
    </source>
</evidence>
<dbReference type="InterPro" id="IPR036890">
    <property type="entry name" value="HATPase_C_sf"/>
</dbReference>
<dbReference type="InterPro" id="IPR004358">
    <property type="entry name" value="Sig_transdc_His_kin-like_C"/>
</dbReference>
<evidence type="ECO:0000259" key="7">
    <source>
        <dbReference type="PROSITE" id="PS50109"/>
    </source>
</evidence>
<reference evidence="8 9" key="1">
    <citation type="submission" date="2019-12" db="EMBL/GenBank/DDBJ databases">
        <authorList>
            <person name="Huq M.A."/>
        </authorList>
    </citation>
    <scope>NUCLEOTIDE SEQUENCE [LARGE SCALE GENOMIC DNA]</scope>
    <source>
        <strain evidence="8 9">MAH-25</strain>
    </source>
</reference>
<protein>
    <recommendedName>
        <fullName evidence="2">histidine kinase</fullName>
        <ecNumber evidence="2">2.7.13.3</ecNumber>
    </recommendedName>
</protein>
<accession>A0A6N8IW77</accession>
<sequence>MHSFLRNNREELIARCKASVAQRPKRVATELQLRNGIPLFLDQLMRTLDAEESGDSAALSVQISGPPGGDLALSEIGMGATAHGRQLMELGYSVDQVVHDYGDLCQAVTSLAVERDAPFTIDEFRTLNRCLDNAIADAVTEFSAQRDLVVERRHNEIVTERIGFVVHELRNAVHTATLAAAALESGSLSLQGATGGVLKRSLATMTVLLADAVSTIRSAAHAEPPPPQLSVASVIGEAASSAALDAAARGCTMVVRPVDPALRVSARREPLIAAIVNLLQNGFKFTHPQTEVVLNAYAGEDGSVCIDVSDHCGGLPPGFSAAMFRSFTQAGTNRSGLGLGLSIARQGVEGEGGTLGVRDVPGVGCVFTIALPPA</sequence>
<dbReference type="Pfam" id="PF02518">
    <property type="entry name" value="HATPase_c"/>
    <property type="match status" value="1"/>
</dbReference>
<gene>
    <name evidence="8" type="ORF">GON04_16625</name>
</gene>
<dbReference type="InterPro" id="IPR005467">
    <property type="entry name" value="His_kinase_dom"/>
</dbReference>
<dbReference type="PRINTS" id="PR00344">
    <property type="entry name" value="BCTRLSENSOR"/>
</dbReference>
<dbReference type="GO" id="GO:0000160">
    <property type="term" value="P:phosphorelay signal transduction system"/>
    <property type="evidence" value="ECO:0007669"/>
    <property type="project" value="UniProtKB-KW"/>
</dbReference>
<organism evidence="8 9">
    <name type="scientific">Ramlibacter pinisoli</name>
    <dbReference type="NCBI Taxonomy" id="2682844"/>
    <lineage>
        <taxon>Bacteria</taxon>
        <taxon>Pseudomonadati</taxon>
        <taxon>Pseudomonadota</taxon>
        <taxon>Betaproteobacteria</taxon>
        <taxon>Burkholderiales</taxon>
        <taxon>Comamonadaceae</taxon>
        <taxon>Ramlibacter</taxon>
    </lineage>
</organism>
<dbReference type="EC" id="2.7.13.3" evidence="2"/>
<dbReference type="SMART" id="SM00387">
    <property type="entry name" value="HATPase_c"/>
    <property type="match status" value="1"/>
</dbReference>